<reference evidence="3" key="1">
    <citation type="submission" date="2016-11" db="UniProtKB">
        <authorList>
            <consortium name="WormBaseParasite"/>
        </authorList>
    </citation>
    <scope>IDENTIFICATION</scope>
</reference>
<dbReference type="InterPro" id="IPR019422">
    <property type="entry name" value="7TM_GPCR_serpentine_rcpt_Srh"/>
</dbReference>
<protein>
    <submittedName>
        <fullName evidence="3">G_PROTEIN_RECEP_F1_2 domain-containing protein</fullName>
    </submittedName>
</protein>
<accession>A0A1I7TVY9</accession>
<evidence type="ECO:0000313" key="3">
    <source>
        <dbReference type="WBParaSite" id="Csp11.Scaffold629.g12333.t1"/>
    </source>
</evidence>
<evidence type="ECO:0000256" key="1">
    <source>
        <dbReference type="SAM" id="Phobius"/>
    </source>
</evidence>
<dbReference type="PANTHER" id="PTHR46891">
    <property type="entry name" value="SERPENTINE RECEPTOR, CLASS H-RELATED"/>
    <property type="match status" value="1"/>
</dbReference>
<dbReference type="Proteomes" id="UP000095282">
    <property type="component" value="Unplaced"/>
</dbReference>
<keyword evidence="1" id="KW-0812">Transmembrane</keyword>
<sequence length="118" mass="13273">MLTVNNLRVKNNALSAKTLKLQRNLMIALTIQSLLHLIVLILPITTIAYILVFMLLNQKFNNLTILTLAFHGIISTIVMIVVHTPYREATFSWIPIGKSSSDRESQVEETKASHLVTC</sequence>
<feature type="transmembrane region" description="Helical" evidence="1">
    <location>
        <begin position="34"/>
        <end position="56"/>
    </location>
</feature>
<feature type="transmembrane region" description="Helical" evidence="1">
    <location>
        <begin position="63"/>
        <end position="82"/>
    </location>
</feature>
<organism evidence="2 3">
    <name type="scientific">Caenorhabditis tropicalis</name>
    <dbReference type="NCBI Taxonomy" id="1561998"/>
    <lineage>
        <taxon>Eukaryota</taxon>
        <taxon>Metazoa</taxon>
        <taxon>Ecdysozoa</taxon>
        <taxon>Nematoda</taxon>
        <taxon>Chromadorea</taxon>
        <taxon>Rhabditida</taxon>
        <taxon>Rhabditina</taxon>
        <taxon>Rhabditomorpha</taxon>
        <taxon>Rhabditoidea</taxon>
        <taxon>Rhabditidae</taxon>
        <taxon>Peloderinae</taxon>
        <taxon>Caenorhabditis</taxon>
    </lineage>
</organism>
<dbReference type="WBParaSite" id="Csp11.Scaffold629.g12333.t1">
    <property type="protein sequence ID" value="Csp11.Scaffold629.g12333.t1"/>
    <property type="gene ID" value="Csp11.Scaffold629.g12333"/>
</dbReference>
<dbReference type="AlphaFoldDB" id="A0A1I7TVY9"/>
<keyword evidence="2" id="KW-1185">Reference proteome</keyword>
<evidence type="ECO:0000313" key="2">
    <source>
        <dbReference type="Proteomes" id="UP000095282"/>
    </source>
</evidence>
<keyword evidence="1" id="KW-1133">Transmembrane helix</keyword>
<dbReference type="Pfam" id="PF10318">
    <property type="entry name" value="7TM_GPCR_Srh"/>
    <property type="match status" value="1"/>
</dbReference>
<name>A0A1I7TVY9_9PELO</name>
<proteinExistence type="predicted"/>
<dbReference type="SUPFAM" id="SSF81321">
    <property type="entry name" value="Family A G protein-coupled receptor-like"/>
    <property type="match status" value="1"/>
</dbReference>
<keyword evidence="1" id="KW-0472">Membrane</keyword>